<sequence>MRSMALATVVAGGPLAAQARPGAELVSGEGGSKGLGYFTSLLLANARPSMSIVREEIFGLALYAARFGDAEIPNLAAVEPGDFAASARPGSATHSGGSRWRSLQRWKSVGIRLDSNYVQY</sequence>
<dbReference type="InterPro" id="IPR016161">
    <property type="entry name" value="Ald_DH/histidinol_DH"/>
</dbReference>
<dbReference type="AlphaFoldDB" id="A0A2W7C7D6"/>
<dbReference type="EMBL" id="MZXV01000017">
    <property type="protein sequence ID" value="PZV38804.1"/>
    <property type="molecule type" value="Genomic_DNA"/>
</dbReference>
<dbReference type="SUPFAM" id="SSF53720">
    <property type="entry name" value="ALDH-like"/>
    <property type="match status" value="1"/>
</dbReference>
<reference evidence="2" key="1">
    <citation type="submission" date="2017-03" db="EMBL/GenBank/DDBJ databases">
        <authorList>
            <person name="Safronova V.I."/>
            <person name="Sazanova A.L."/>
            <person name="Chirak E.R."/>
        </authorList>
    </citation>
    <scope>NUCLEOTIDE SEQUENCE [LARGE SCALE GENOMIC DNA]</scope>
    <source>
        <strain evidence="2">Ach-343</strain>
    </source>
</reference>
<evidence type="ECO:0000313" key="1">
    <source>
        <dbReference type="EMBL" id="PZV38804.1"/>
    </source>
</evidence>
<evidence type="ECO:0000313" key="2">
    <source>
        <dbReference type="Proteomes" id="UP000248616"/>
    </source>
</evidence>
<protein>
    <submittedName>
        <fullName evidence="1">Uncharacterized protein</fullName>
    </submittedName>
</protein>
<dbReference type="GO" id="GO:0016620">
    <property type="term" value="F:oxidoreductase activity, acting on the aldehyde or oxo group of donors, NAD or NADP as acceptor"/>
    <property type="evidence" value="ECO:0007669"/>
    <property type="project" value="InterPro"/>
</dbReference>
<name>A0A2W7C7D6_9HYPH</name>
<keyword evidence="2" id="KW-1185">Reference proteome</keyword>
<dbReference type="Proteomes" id="UP000248616">
    <property type="component" value="Unassembled WGS sequence"/>
</dbReference>
<proteinExistence type="predicted"/>
<accession>A0A2W7C7D6</accession>
<dbReference type="InterPro" id="IPR016163">
    <property type="entry name" value="Ald_DH_C"/>
</dbReference>
<dbReference type="Gene3D" id="3.40.309.10">
    <property type="entry name" value="Aldehyde Dehydrogenase, Chain A, domain 2"/>
    <property type="match status" value="1"/>
</dbReference>
<gene>
    <name evidence="1" type="ORF">B5V02_09115</name>
</gene>
<comment type="caution">
    <text evidence="1">The sequence shown here is derived from an EMBL/GenBank/DDBJ whole genome shotgun (WGS) entry which is preliminary data.</text>
</comment>
<organism evidence="1 2">
    <name type="scientific">Mesorhizobium kowhaii</name>
    <dbReference type="NCBI Taxonomy" id="1300272"/>
    <lineage>
        <taxon>Bacteria</taxon>
        <taxon>Pseudomonadati</taxon>
        <taxon>Pseudomonadota</taxon>
        <taxon>Alphaproteobacteria</taxon>
        <taxon>Hyphomicrobiales</taxon>
        <taxon>Phyllobacteriaceae</taxon>
        <taxon>Mesorhizobium</taxon>
    </lineage>
</organism>